<keyword evidence="2" id="KW-1185">Reference proteome</keyword>
<evidence type="ECO:0000313" key="2">
    <source>
        <dbReference type="Proteomes" id="UP000248039"/>
    </source>
</evidence>
<sequence>MRALAGWTRQRVGEGASAGQLGPVLTELGTRGRYGRSLAVVGAAIAGDVAFLEARLADPDGGVRAQALKASLRLPVSDAALERAMDDAPYAVRRQIADAVVAGGRTALAERLLESVRESWGDQEAARLLPGCGPEAVARLLPGLFLAVARWQAIGSRHPDLLLDEIARQLAELPEQSRPAWWQRNADALAATAEARPLRVLELLEQHCPPQLPGPVRAGLGKLLRAAPGRTIRLLTAPQRRAAALQVPLSRTALGRVARLGAPELLDLGRAWSHRPDSLALLLRALPPSRRNDFFDAATAGQDLGRSEFSEALLTALPRPRAQAEARRIAAQAAERGAPWAVVLTATAHLPVAEARPELLAATRRPAAEDRAVAYPLLVRNAARSGQPAAVAELLQDLQRLRNEQDPVRSPALAALAEVPPRLFTGAVAEALGRLATDAVEARDSSWRTRLSLSELAVAVLREHAVSGEQALIGWALATLTELSGQLGGAGLGRLDRTLRRGQEVAVFQALLPWLEAGADKVDHTLTFALARALGRRARGLSGLQELLWQAVQFGNDATVRQAVELWLEDPRTRSERAVRVLELEPSAAVLPAVLGVLTHRRTDLLHLVLGERPPYGRFLTPGSHWLPPIHGIDRWTPSQQASAARLLTAAVGDAALPKHNRAWHLRTAAAVPEVGFDLVGRYLESLDTVLAEAALGALVWTDRPADALPLLLAHAGDDRARVALFAAGRAARFVAPSRLAQVLRAALLPAAGGTPAPGAKITSRKELVRLAATLLPVAEAAALLVEVYELPDQHRDVQAACVPVAAGLLRSPLAWRLLELAAAGLPVTQGAVLRTAPYELPVGDRPRYARLVGQVVGSAERETADRAIALLARWAPWYPEAMELLRATAVDLGNRSSWPAVADGLVTLTSTPEGSGPLLAVLAALVAAEDAVPVELDAAPGRDRPARQRIGHLVARLATAATTRISAGQSAAARQAGELLCAAGDFLPQGVQLRAAALDLEAPAAELPAALDDLAQLHTGRPALAARTAQTVRARLGAAGHPGDPVVLLLATERLAASGTYSAGLLAVALTQALGARTKWLPEWRSQLRALRGHAEPDVREAALGVVTAGE</sequence>
<accession>A0A2V4NW95</accession>
<proteinExistence type="predicted"/>
<dbReference type="Proteomes" id="UP000248039">
    <property type="component" value="Unassembled WGS sequence"/>
</dbReference>
<reference evidence="1 2" key="1">
    <citation type="submission" date="2018-03" db="EMBL/GenBank/DDBJ databases">
        <title>Bioinformatic expansion and discovery of thiopeptide antibiotics.</title>
        <authorList>
            <person name="Schwalen C.J."/>
            <person name="Hudson G.A."/>
            <person name="Mitchell D.A."/>
        </authorList>
    </citation>
    <scope>NUCLEOTIDE SEQUENCE [LARGE SCALE GENOMIC DNA]</scope>
    <source>
        <strain evidence="1 2">ATCC 21389</strain>
    </source>
</reference>
<evidence type="ECO:0000313" key="1">
    <source>
        <dbReference type="EMBL" id="PYC88231.1"/>
    </source>
</evidence>
<protein>
    <submittedName>
        <fullName evidence="1">Uncharacterized protein</fullName>
    </submittedName>
</protein>
<name>A0A2V4NW95_9ACTN</name>
<dbReference type="EMBL" id="PYBW01000005">
    <property type="protein sequence ID" value="PYC88231.1"/>
    <property type="molecule type" value="Genomic_DNA"/>
</dbReference>
<organism evidence="1 2">
    <name type="scientific">Streptomyces tateyamensis</name>
    <dbReference type="NCBI Taxonomy" id="565073"/>
    <lineage>
        <taxon>Bacteria</taxon>
        <taxon>Bacillati</taxon>
        <taxon>Actinomycetota</taxon>
        <taxon>Actinomycetes</taxon>
        <taxon>Kitasatosporales</taxon>
        <taxon>Streptomycetaceae</taxon>
        <taxon>Streptomyces</taxon>
    </lineage>
</organism>
<dbReference type="OrthoDB" id="3273854at2"/>
<dbReference type="AlphaFoldDB" id="A0A2V4NW95"/>
<comment type="caution">
    <text evidence="1">The sequence shown here is derived from an EMBL/GenBank/DDBJ whole genome shotgun (WGS) entry which is preliminary data.</text>
</comment>
<gene>
    <name evidence="1" type="ORF">C7C46_00855</name>
</gene>